<sequence>MRLLATVALLLSLQCCNGETTKKMTDVKDVHSFKSRLGNPAYGRNSTGNTHRSGLWNVASNADSEGILNGVRVKGILDHVVRINIPGRAFCGGTLLDGRHILTAAHCFFELPGCFHKIKGNCAGCVSGEDDYIPLTDHHDLVEEVYMPKRYVVMRHGDTRTDIAVIRLKRPIYDEKTSDLDIRIPTTRKIQSSNASLAFAGFGYDPKVSRHKFYLNKLDVKIEQCRPNFLDTVCTEVKDSNACKGDSGSGLMEIVPSANGRSKGHMIIHGVVVYGTSCLKMLQNLQRKENGEDVNTNFTSYFTSTWNYAAFICRATENRVKIEGSVKCDQLEMAGRIFSLP</sequence>
<dbReference type="EMBL" id="JAUCMV010000001">
    <property type="protein sequence ID" value="KAK0428790.1"/>
    <property type="molecule type" value="Genomic_DNA"/>
</dbReference>
<reference evidence="5" key="1">
    <citation type="submission" date="2023-06" db="EMBL/GenBank/DDBJ databases">
        <title>Genomic analysis of the entomopathogenic nematode Steinernema hermaphroditum.</title>
        <authorList>
            <person name="Schwarz E.M."/>
            <person name="Heppert J.K."/>
            <person name="Baniya A."/>
            <person name="Schwartz H.T."/>
            <person name="Tan C.-H."/>
            <person name="Antoshechkin I."/>
            <person name="Sternberg P.W."/>
            <person name="Goodrich-Blair H."/>
            <person name="Dillman A.R."/>
        </authorList>
    </citation>
    <scope>NUCLEOTIDE SEQUENCE</scope>
    <source>
        <strain evidence="5">PS9179</strain>
        <tissue evidence="5">Whole animal</tissue>
    </source>
</reference>
<name>A0AA39IRZ9_9BILA</name>
<dbReference type="PANTHER" id="PTHR24256">
    <property type="entry name" value="TRYPTASE-RELATED"/>
    <property type="match status" value="1"/>
</dbReference>
<proteinExistence type="inferred from homology"/>
<dbReference type="InterPro" id="IPR018114">
    <property type="entry name" value="TRYPSIN_HIS"/>
</dbReference>
<feature type="domain" description="Peptidase S1" evidence="4">
    <location>
        <begin position="67"/>
        <end position="317"/>
    </location>
</feature>
<evidence type="ECO:0000256" key="2">
    <source>
        <dbReference type="ARBA" id="ARBA00024195"/>
    </source>
</evidence>
<dbReference type="Gene3D" id="2.40.10.10">
    <property type="entry name" value="Trypsin-like serine proteases"/>
    <property type="match status" value="1"/>
</dbReference>
<organism evidence="5 6">
    <name type="scientific">Steinernema hermaphroditum</name>
    <dbReference type="NCBI Taxonomy" id="289476"/>
    <lineage>
        <taxon>Eukaryota</taxon>
        <taxon>Metazoa</taxon>
        <taxon>Ecdysozoa</taxon>
        <taxon>Nematoda</taxon>
        <taxon>Chromadorea</taxon>
        <taxon>Rhabditida</taxon>
        <taxon>Tylenchina</taxon>
        <taxon>Panagrolaimomorpha</taxon>
        <taxon>Strongyloidoidea</taxon>
        <taxon>Steinernematidae</taxon>
        <taxon>Steinernema</taxon>
    </lineage>
</organism>
<dbReference type="PROSITE" id="PS50240">
    <property type="entry name" value="TRYPSIN_DOM"/>
    <property type="match status" value="1"/>
</dbReference>
<keyword evidence="6" id="KW-1185">Reference proteome</keyword>
<dbReference type="SMART" id="SM00020">
    <property type="entry name" value="Tryp_SPc"/>
    <property type="match status" value="1"/>
</dbReference>
<dbReference type="Pfam" id="PF00089">
    <property type="entry name" value="Trypsin"/>
    <property type="match status" value="1"/>
</dbReference>
<dbReference type="InterPro" id="IPR051487">
    <property type="entry name" value="Ser/Thr_Proteases_Immune/Dev"/>
</dbReference>
<dbReference type="InterPro" id="IPR001314">
    <property type="entry name" value="Peptidase_S1A"/>
</dbReference>
<dbReference type="InterPro" id="IPR001254">
    <property type="entry name" value="Trypsin_dom"/>
</dbReference>
<comment type="similarity">
    <text evidence="2">Belongs to the peptidase S1 family. CLIP subfamily.</text>
</comment>
<evidence type="ECO:0000256" key="1">
    <source>
        <dbReference type="ARBA" id="ARBA00023157"/>
    </source>
</evidence>
<evidence type="ECO:0000256" key="3">
    <source>
        <dbReference type="SAM" id="SignalP"/>
    </source>
</evidence>
<feature type="signal peptide" evidence="3">
    <location>
        <begin position="1"/>
        <end position="18"/>
    </location>
</feature>
<dbReference type="GO" id="GO:0004252">
    <property type="term" value="F:serine-type endopeptidase activity"/>
    <property type="evidence" value="ECO:0007669"/>
    <property type="project" value="InterPro"/>
</dbReference>
<dbReference type="PRINTS" id="PR00722">
    <property type="entry name" value="CHYMOTRYPSIN"/>
</dbReference>
<dbReference type="InterPro" id="IPR009003">
    <property type="entry name" value="Peptidase_S1_PA"/>
</dbReference>
<protein>
    <recommendedName>
        <fullName evidence="4">Peptidase S1 domain-containing protein</fullName>
    </recommendedName>
</protein>
<evidence type="ECO:0000259" key="4">
    <source>
        <dbReference type="PROSITE" id="PS50240"/>
    </source>
</evidence>
<dbReference type="PROSITE" id="PS00134">
    <property type="entry name" value="TRYPSIN_HIS"/>
    <property type="match status" value="1"/>
</dbReference>
<dbReference type="GO" id="GO:0006508">
    <property type="term" value="P:proteolysis"/>
    <property type="evidence" value="ECO:0007669"/>
    <property type="project" value="InterPro"/>
</dbReference>
<feature type="chain" id="PRO_5041369783" description="Peptidase S1 domain-containing protein" evidence="3">
    <location>
        <begin position="19"/>
        <end position="341"/>
    </location>
</feature>
<dbReference type="Proteomes" id="UP001175271">
    <property type="component" value="Unassembled WGS sequence"/>
</dbReference>
<comment type="caution">
    <text evidence="5">The sequence shown here is derived from an EMBL/GenBank/DDBJ whole genome shotgun (WGS) entry which is preliminary data.</text>
</comment>
<dbReference type="SUPFAM" id="SSF50494">
    <property type="entry name" value="Trypsin-like serine proteases"/>
    <property type="match status" value="1"/>
</dbReference>
<evidence type="ECO:0000313" key="5">
    <source>
        <dbReference type="EMBL" id="KAK0428790.1"/>
    </source>
</evidence>
<dbReference type="AlphaFoldDB" id="A0AA39IRZ9"/>
<gene>
    <name evidence="5" type="ORF">QR680_011004</name>
</gene>
<evidence type="ECO:0000313" key="6">
    <source>
        <dbReference type="Proteomes" id="UP001175271"/>
    </source>
</evidence>
<keyword evidence="1" id="KW-1015">Disulfide bond</keyword>
<keyword evidence="3" id="KW-0732">Signal</keyword>
<accession>A0AA39IRZ9</accession>
<dbReference type="InterPro" id="IPR043504">
    <property type="entry name" value="Peptidase_S1_PA_chymotrypsin"/>
</dbReference>